<dbReference type="PANTHER" id="PTHR39596:SF4">
    <property type="entry name" value="HET DOMAIN PROTEIN (AFU_ORTHOLOGUE AFUA_3G03140)-RELATED"/>
    <property type="match status" value="1"/>
</dbReference>
<reference evidence="1" key="1">
    <citation type="submission" date="2021-03" db="EMBL/GenBank/DDBJ databases">
        <authorList>
            <person name="Tagirdzhanova G."/>
        </authorList>
    </citation>
    <scope>NUCLEOTIDE SEQUENCE</scope>
</reference>
<dbReference type="OrthoDB" id="2426273at2759"/>
<name>A0A8H3FQI5_9LECA</name>
<comment type="caution">
    <text evidence="1">The sequence shown here is derived from an EMBL/GenBank/DDBJ whole genome shotgun (WGS) entry which is preliminary data.</text>
</comment>
<proteinExistence type="predicted"/>
<sequence>MSLTSKIESLTVKEVHKVLEQIVEHVSVDFFYVPEGQDKSTFARISPSFSVPPWHGKWGKYFAAKDRSKYITDFCENLRRQAEDPEAHHLNPEGAFDGLEEGEKRWQLKDFCTKLILAVKHPSEHLRQLDAHFSQLLPRALKQHPGLVSPDHITGSDSQTNKAKRLLSRFPKVPQRLFTLPLNNSRLIAKHGTIWDGIKDGRWAEKYLVPEARSIFPLAYQDDAESVMQLMTDMQDDAWDNLFVTSFIHSNNSVFLLKVAELGHRLDLDFARCFWRYVKILGELVDEYDALVDSAKFGLKEPFEDPAPSVQALKVALFPHEADDHEQSLSVLKAFLWSAWQRSITLYFHYVIGVQLWLGYSSTWSSLLAVGGVRRLIDLDEKDYRGDSTQYLCNWAFELLRTNRTSLALDFRRMIHLFDNHFQGLEGRCIKGSELACKGDLPESCQRFTSAEAKSQCLHATNCDGSCARIRWSESSYRQCESPRAVMINEDDDFLSYCKASSSTMAISHVWSHGQGGRPEDGINVCLHKRYCDLAKSFGCDSYWIDSACIPDDHQLRKEAITTINNIFCDSKVTSISDKDLQSKSVSSRSMEDLETLLSILLVCDWGTIRLVDLLQTVHDEGAVDLAVLLGSAQHLLTSADSSSAKPIEEVGHLLSQRHASRNNDEITIWGLLSKFKAPKNVLQFWEASEQVNTAFLMSSAPRIKGVYGYGWASLTPYIRPQRREVQLGESGLQVYSVRYPSYDGRGSFNARITPQGLWSLWLVHDLDQGSISELCDTCVDEMIPTQWTDRDIEEPLIDGDYETDPKIFERPDYANACKALKALSCTPDSKVRIIRPLSREGTDPYLGNVARGEDFIILVAICVSNKFKAPGHREFDEWQWKGVYEWIDDTRPDWTVNDMLIV</sequence>
<keyword evidence="2" id="KW-1185">Reference proteome</keyword>
<organism evidence="1 2">
    <name type="scientific">Alectoria fallacina</name>
    <dbReference type="NCBI Taxonomy" id="1903189"/>
    <lineage>
        <taxon>Eukaryota</taxon>
        <taxon>Fungi</taxon>
        <taxon>Dikarya</taxon>
        <taxon>Ascomycota</taxon>
        <taxon>Pezizomycotina</taxon>
        <taxon>Lecanoromycetes</taxon>
        <taxon>OSLEUM clade</taxon>
        <taxon>Lecanoromycetidae</taxon>
        <taxon>Lecanorales</taxon>
        <taxon>Lecanorineae</taxon>
        <taxon>Parmeliaceae</taxon>
        <taxon>Alectoria</taxon>
    </lineage>
</organism>
<dbReference type="AlphaFoldDB" id="A0A8H3FQI5"/>
<accession>A0A8H3FQI5</accession>
<evidence type="ECO:0000313" key="2">
    <source>
        <dbReference type="Proteomes" id="UP000664203"/>
    </source>
</evidence>
<protein>
    <recommendedName>
        <fullName evidence="3">Heterokaryon incompatibility domain-containing protein</fullName>
    </recommendedName>
</protein>
<dbReference type="PANTHER" id="PTHR39596">
    <property type="match status" value="1"/>
</dbReference>
<dbReference type="EMBL" id="CAJPDR010000244">
    <property type="protein sequence ID" value="CAF9928125.1"/>
    <property type="molecule type" value="Genomic_DNA"/>
</dbReference>
<evidence type="ECO:0008006" key="3">
    <source>
        <dbReference type="Google" id="ProtNLM"/>
    </source>
</evidence>
<dbReference type="Proteomes" id="UP000664203">
    <property type="component" value="Unassembled WGS sequence"/>
</dbReference>
<gene>
    <name evidence="1" type="ORF">ALECFALPRED_003961</name>
</gene>
<evidence type="ECO:0000313" key="1">
    <source>
        <dbReference type="EMBL" id="CAF9928125.1"/>
    </source>
</evidence>